<dbReference type="InterPro" id="IPR009057">
    <property type="entry name" value="Homeodomain-like_sf"/>
</dbReference>
<evidence type="ECO:0000313" key="7">
    <source>
        <dbReference type="EMBL" id="USQ79737.1"/>
    </source>
</evidence>
<keyword evidence="1" id="KW-0678">Repressor</keyword>
<evidence type="ECO:0000256" key="1">
    <source>
        <dbReference type="ARBA" id="ARBA00022491"/>
    </source>
</evidence>
<dbReference type="InterPro" id="IPR036271">
    <property type="entry name" value="Tet_transcr_reg_TetR-rel_C_sf"/>
</dbReference>
<keyword evidence="4" id="KW-0804">Transcription</keyword>
<dbReference type="InterPro" id="IPR001647">
    <property type="entry name" value="HTH_TetR"/>
</dbReference>
<evidence type="ECO:0000259" key="6">
    <source>
        <dbReference type="PROSITE" id="PS50977"/>
    </source>
</evidence>
<dbReference type="SUPFAM" id="SSF48498">
    <property type="entry name" value="Tetracyclin repressor-like, C-terminal domain"/>
    <property type="match status" value="1"/>
</dbReference>
<feature type="DNA-binding region" description="H-T-H motif" evidence="5">
    <location>
        <begin position="31"/>
        <end position="50"/>
    </location>
</feature>
<dbReference type="RefSeq" id="WP_252592841.1">
    <property type="nucleotide sequence ID" value="NZ_CP099489.1"/>
</dbReference>
<dbReference type="PANTHER" id="PTHR30055">
    <property type="entry name" value="HTH-TYPE TRANSCRIPTIONAL REGULATOR RUTR"/>
    <property type="match status" value="1"/>
</dbReference>
<keyword evidence="3 5" id="KW-0238">DNA-binding</keyword>
<name>A0ABY4YU98_9MICO</name>
<sequence length="197" mass="22360">MTRHHDAADRKRQVGDALMEVVAERGLTRTTLRQVADTAGVSVGLVQRYFTNKNELLRFGFDYVYQRTRDRINQVPQEPPIREVVLGLGEAILPLDPQRRRETNVFLAFVHATLNDPDLADTHQRAATELVDGLQRALEAARRNGELKADVDTHLEALTLVALLDGLVLDGMATKHLFPEETLRSLLHRHVDRLFRD</sequence>
<evidence type="ECO:0000256" key="5">
    <source>
        <dbReference type="PROSITE-ProRule" id="PRU00335"/>
    </source>
</evidence>
<dbReference type="SUPFAM" id="SSF46689">
    <property type="entry name" value="Homeodomain-like"/>
    <property type="match status" value="1"/>
</dbReference>
<dbReference type="InterPro" id="IPR039538">
    <property type="entry name" value="BetI_C"/>
</dbReference>
<protein>
    <submittedName>
        <fullName evidence="7">TetR family transcriptional regulator</fullName>
    </submittedName>
</protein>
<evidence type="ECO:0000256" key="2">
    <source>
        <dbReference type="ARBA" id="ARBA00023015"/>
    </source>
</evidence>
<dbReference type="Pfam" id="PF13977">
    <property type="entry name" value="TetR_C_6"/>
    <property type="match status" value="1"/>
</dbReference>
<dbReference type="InterPro" id="IPR050109">
    <property type="entry name" value="HTH-type_TetR-like_transc_reg"/>
</dbReference>
<evidence type="ECO:0000256" key="3">
    <source>
        <dbReference type="ARBA" id="ARBA00023125"/>
    </source>
</evidence>
<evidence type="ECO:0000256" key="4">
    <source>
        <dbReference type="ARBA" id="ARBA00023163"/>
    </source>
</evidence>
<dbReference type="Gene3D" id="1.10.357.10">
    <property type="entry name" value="Tetracycline Repressor, domain 2"/>
    <property type="match status" value="1"/>
</dbReference>
<dbReference type="PANTHER" id="PTHR30055:SF234">
    <property type="entry name" value="HTH-TYPE TRANSCRIPTIONAL REGULATOR BETI"/>
    <property type="match status" value="1"/>
</dbReference>
<feature type="domain" description="HTH tetR-type" evidence="6">
    <location>
        <begin position="8"/>
        <end position="68"/>
    </location>
</feature>
<gene>
    <name evidence="7" type="ORF">NF556_19460</name>
</gene>
<accession>A0ABY4YU98</accession>
<dbReference type="Proteomes" id="UP001056455">
    <property type="component" value="Chromosome"/>
</dbReference>
<proteinExistence type="predicted"/>
<dbReference type="EMBL" id="CP099489">
    <property type="protein sequence ID" value="USQ79737.1"/>
    <property type="molecule type" value="Genomic_DNA"/>
</dbReference>
<organism evidence="7 8">
    <name type="scientific">Ornithinimicrobium faecis</name>
    <dbReference type="NCBI Taxonomy" id="2934158"/>
    <lineage>
        <taxon>Bacteria</taxon>
        <taxon>Bacillati</taxon>
        <taxon>Actinomycetota</taxon>
        <taxon>Actinomycetes</taxon>
        <taxon>Micrococcales</taxon>
        <taxon>Ornithinimicrobiaceae</taxon>
        <taxon>Ornithinimicrobium</taxon>
    </lineage>
</organism>
<evidence type="ECO:0000313" key="8">
    <source>
        <dbReference type="Proteomes" id="UP001056455"/>
    </source>
</evidence>
<dbReference type="PROSITE" id="PS50977">
    <property type="entry name" value="HTH_TETR_2"/>
    <property type="match status" value="1"/>
</dbReference>
<reference evidence="7" key="1">
    <citation type="submission" date="2022-06" db="EMBL/GenBank/DDBJ databases">
        <title>Ornithinimicrobium HY1793.</title>
        <authorList>
            <person name="Huang Y."/>
        </authorList>
    </citation>
    <scope>NUCLEOTIDE SEQUENCE</scope>
    <source>
        <strain evidence="7">HY1793</strain>
    </source>
</reference>
<dbReference type="PRINTS" id="PR00455">
    <property type="entry name" value="HTHTETR"/>
</dbReference>
<keyword evidence="8" id="KW-1185">Reference proteome</keyword>
<keyword evidence="2" id="KW-0805">Transcription regulation</keyword>
<dbReference type="Pfam" id="PF00440">
    <property type="entry name" value="TetR_N"/>
    <property type="match status" value="1"/>
</dbReference>